<reference evidence="3 4" key="1">
    <citation type="journal article" date="2016" name="DNA Res.">
        <title>The draft genome of MD-2 pineapple using hybrid error correction of long reads.</title>
        <authorList>
            <person name="Redwan R.M."/>
            <person name="Saidin A."/>
            <person name="Kumar S.V."/>
        </authorList>
    </citation>
    <scope>NUCLEOTIDE SEQUENCE [LARGE SCALE GENOMIC DNA]</scope>
    <source>
        <strain evidence="4">cv. MD2</strain>
        <tissue evidence="3">Leaf</tissue>
    </source>
</reference>
<dbReference type="STRING" id="4615.A0A199UW53"/>
<gene>
    <name evidence="3" type="ORF">ACMD2_19381</name>
</gene>
<sequence length="1044" mass="109140">NTKKKKEKNLRRPFSRPLSPFLSLSLSLSFSFASAPSLPRHLCSSATPAGGLLPLACLNRSAPQPLTSCGLASERMADEAFKDGSSSMQEVGDGSDSTIEINVKTLDSQIYKFRVRKDLPIPALKEKIVGVTGVPMDQQRLIFRGKVLKDDHLLSEYHVEDGHTLHLVARQPAQPQRPTEPGAASEDSSRNNGNETIGNAQQNRTGQVSHSVVVGTVNIADQGEGMGADIARGIGELLRSLGLGILAPAGGVSSTSSTSVPPNGETEGPQNAGSRTQPGNPVQPGFAILNHQLQISPLLPAALSRHTVIPDSLATLLEFINRMDLALQNYGYHSSAATNVQHPQRSDAAPSRSRDLPTPEVLGSVIERARQLLTGSAASALSHIAQRLEGEATSIDAAVRTRIQNEAMHAGLAMQHLGAMLLELGRTTMTLRMGQSPAESFVNSGPSVYISATGPNPIMVQPFPLQTSSLFGVSPTPFVNGATGPLAGGDPSRNINIHIHAGTSTTGGGSTAGTRTTSGDAAHGEQPNMEQVAQGGNISGDSASSVRGMPARTVVAAIPARSPAESGNHVLSVIYPIQVRPQSPSLPNQPAPQPNAAVVIPQTFSGPGGIPAVVAQINARATSALSGNVPGQNLSSFTLRTEAQASHPTVNIGAQPAITSNPFPPTFSEACSGSALSASTSAQNDNALSSATAGSRLSSSSSNTIVLDNINRGDSAAGSSNREHSDVPSSSSADKSMEKNSQPDGHMGASRPSSESDMPAPLGLGFGSLQPKRRKPAKPSGSETSSVNQNQQSITRGQQIPRSLVSQSSDSNRPMNDQGSSIPTPSSTVGQANVSNMISRVLQTPVFNNLLTNVAEQTGVSSPTDLRSMMEQCMRSPALRSALDGMVQQAEGQGGGGQELGSMLLGLGGQGGLGFSRMIQQMMPVVSQALSGGSPWATGVNGVQSEPRHLRNDSRICQSDMSNNRDTLIDLHQACERIARHDSPADIFHAVLEGAGRLNGEDNSFHDLAGELSGNTELANEYMSILRNQIHQRLQSESNSENKS</sequence>
<name>A0A199UW53_ANACO</name>
<dbReference type="AlphaFoldDB" id="A0A199UW53"/>
<feature type="non-terminal residue" evidence="3">
    <location>
        <position position="1"/>
    </location>
</feature>
<evidence type="ECO:0000256" key="1">
    <source>
        <dbReference type="SAM" id="MobiDB-lite"/>
    </source>
</evidence>
<dbReference type="PROSITE" id="PS50053">
    <property type="entry name" value="UBIQUITIN_2"/>
    <property type="match status" value="1"/>
</dbReference>
<evidence type="ECO:0000313" key="4">
    <source>
        <dbReference type="Proteomes" id="UP000092600"/>
    </source>
</evidence>
<feature type="compositionally biased region" description="Polar residues" evidence="1">
    <location>
        <begin position="268"/>
        <end position="280"/>
    </location>
</feature>
<feature type="region of interest" description="Disordered" evidence="1">
    <location>
        <begin position="650"/>
        <end position="672"/>
    </location>
</feature>
<dbReference type="SUPFAM" id="SSF54236">
    <property type="entry name" value="Ubiquitin-like"/>
    <property type="match status" value="1"/>
</dbReference>
<dbReference type="InterPro" id="IPR000626">
    <property type="entry name" value="Ubiquitin-like_dom"/>
</dbReference>
<dbReference type="InterPro" id="IPR029071">
    <property type="entry name" value="Ubiquitin-like_domsf"/>
</dbReference>
<dbReference type="GO" id="GO:0051787">
    <property type="term" value="F:misfolded protein binding"/>
    <property type="evidence" value="ECO:0007669"/>
    <property type="project" value="TreeGrafter"/>
</dbReference>
<dbReference type="PRINTS" id="PR00348">
    <property type="entry name" value="UBIQUITIN"/>
</dbReference>
<evidence type="ECO:0000259" key="2">
    <source>
        <dbReference type="PROSITE" id="PS50053"/>
    </source>
</evidence>
<feature type="region of interest" description="Disordered" evidence="1">
    <location>
        <begin position="170"/>
        <end position="209"/>
    </location>
</feature>
<comment type="caution">
    <text evidence="3">The sequence shown here is derived from an EMBL/GenBank/DDBJ whole genome shotgun (WGS) entry which is preliminary data.</text>
</comment>
<dbReference type="FunFam" id="3.10.20.90:FF:000154">
    <property type="entry name" value="Large proline-rich protein BAG6"/>
    <property type="match status" value="1"/>
</dbReference>
<feature type="region of interest" description="Disordered" evidence="1">
    <location>
        <begin position="710"/>
        <end position="830"/>
    </location>
</feature>
<feature type="compositionally biased region" description="Low complexity" evidence="1">
    <location>
        <begin position="251"/>
        <end position="261"/>
    </location>
</feature>
<dbReference type="GO" id="GO:0031593">
    <property type="term" value="F:polyubiquitin modification-dependent protein binding"/>
    <property type="evidence" value="ECO:0007669"/>
    <property type="project" value="TreeGrafter"/>
</dbReference>
<feature type="domain" description="Ubiquitin-like" evidence="2">
    <location>
        <begin position="99"/>
        <end position="174"/>
    </location>
</feature>
<proteinExistence type="predicted"/>
<dbReference type="GO" id="GO:0071818">
    <property type="term" value="C:BAT3 complex"/>
    <property type="evidence" value="ECO:0007669"/>
    <property type="project" value="TreeGrafter"/>
</dbReference>
<dbReference type="SMART" id="SM00213">
    <property type="entry name" value="UBQ"/>
    <property type="match status" value="1"/>
</dbReference>
<feature type="region of interest" description="Disordered" evidence="1">
    <location>
        <begin position="337"/>
        <end position="358"/>
    </location>
</feature>
<feature type="compositionally biased region" description="Polar residues" evidence="1">
    <location>
        <begin position="781"/>
        <end position="830"/>
    </location>
</feature>
<evidence type="ECO:0000313" key="3">
    <source>
        <dbReference type="EMBL" id="OAY69028.1"/>
    </source>
</evidence>
<protein>
    <submittedName>
        <fullName evidence="3">Large proline-rich protein BAG6</fullName>
    </submittedName>
</protein>
<dbReference type="Proteomes" id="UP000092600">
    <property type="component" value="Unassembled WGS sequence"/>
</dbReference>
<dbReference type="PANTHER" id="PTHR15204:SF5">
    <property type="entry name" value="LARGE PROLINE-RICH PROTEIN BAG6 ISOFORM X1"/>
    <property type="match status" value="1"/>
</dbReference>
<dbReference type="GO" id="GO:0036503">
    <property type="term" value="P:ERAD pathway"/>
    <property type="evidence" value="ECO:0007669"/>
    <property type="project" value="TreeGrafter"/>
</dbReference>
<dbReference type="CDD" id="cd17039">
    <property type="entry name" value="Ubl_ubiquitin_like"/>
    <property type="match status" value="1"/>
</dbReference>
<feature type="region of interest" description="Disordered" evidence="1">
    <location>
        <begin position="501"/>
        <end position="525"/>
    </location>
</feature>
<dbReference type="Gene3D" id="3.10.20.90">
    <property type="entry name" value="Phosphatidylinositol 3-kinase Catalytic Subunit, Chain A, domain 1"/>
    <property type="match status" value="1"/>
</dbReference>
<dbReference type="InterPro" id="IPR019956">
    <property type="entry name" value="Ubiquitin_dom"/>
</dbReference>
<dbReference type="EMBL" id="LSRQ01004599">
    <property type="protein sequence ID" value="OAY69028.1"/>
    <property type="molecule type" value="Genomic_DNA"/>
</dbReference>
<feature type="region of interest" description="Disordered" evidence="1">
    <location>
        <begin position="251"/>
        <end position="283"/>
    </location>
</feature>
<feature type="compositionally biased region" description="Polar residues" evidence="1">
    <location>
        <begin position="190"/>
        <end position="209"/>
    </location>
</feature>
<dbReference type="PANTHER" id="PTHR15204">
    <property type="entry name" value="LARGE PROLINE-RICH PROTEIN BAG6"/>
    <property type="match status" value="1"/>
</dbReference>
<accession>A0A199UW53</accession>
<dbReference type="Pfam" id="PF00240">
    <property type="entry name" value="ubiquitin"/>
    <property type="match status" value="1"/>
</dbReference>
<feature type="compositionally biased region" description="Low complexity" evidence="1">
    <location>
        <begin position="512"/>
        <end position="521"/>
    </location>
</feature>
<organism evidence="3 4">
    <name type="scientific">Ananas comosus</name>
    <name type="common">Pineapple</name>
    <name type="synonym">Ananas ananas</name>
    <dbReference type="NCBI Taxonomy" id="4615"/>
    <lineage>
        <taxon>Eukaryota</taxon>
        <taxon>Viridiplantae</taxon>
        <taxon>Streptophyta</taxon>
        <taxon>Embryophyta</taxon>
        <taxon>Tracheophyta</taxon>
        <taxon>Spermatophyta</taxon>
        <taxon>Magnoliopsida</taxon>
        <taxon>Liliopsida</taxon>
        <taxon>Poales</taxon>
        <taxon>Bromeliaceae</taxon>
        <taxon>Bromelioideae</taxon>
        <taxon>Ananas</taxon>
    </lineage>
</organism>